<comment type="caution">
    <text evidence="2">The sequence shown here is derived from an EMBL/GenBank/DDBJ whole genome shotgun (WGS) entry which is preliminary data.</text>
</comment>
<feature type="compositionally biased region" description="Low complexity" evidence="1">
    <location>
        <begin position="237"/>
        <end position="253"/>
    </location>
</feature>
<proteinExistence type="predicted"/>
<feature type="compositionally biased region" description="Basic and acidic residues" evidence="1">
    <location>
        <begin position="130"/>
        <end position="143"/>
    </location>
</feature>
<feature type="compositionally biased region" description="Low complexity" evidence="1">
    <location>
        <begin position="322"/>
        <end position="339"/>
    </location>
</feature>
<dbReference type="Proteomes" id="UP001595647">
    <property type="component" value="Unassembled WGS sequence"/>
</dbReference>
<name>A0ABV7I551_9HYPH</name>
<organism evidence="2 3">
    <name type="scientific">Ciceribacter thiooxidans</name>
    <dbReference type="NCBI Taxonomy" id="1969821"/>
    <lineage>
        <taxon>Bacteria</taxon>
        <taxon>Pseudomonadati</taxon>
        <taxon>Pseudomonadota</taxon>
        <taxon>Alphaproteobacteria</taxon>
        <taxon>Hyphomicrobiales</taxon>
        <taxon>Rhizobiaceae</taxon>
        <taxon>Ciceribacter</taxon>
    </lineage>
</organism>
<accession>A0ABV7I551</accession>
<dbReference type="RefSeq" id="WP_378143616.1">
    <property type="nucleotide sequence ID" value="NZ_JBHRTG010000019.1"/>
</dbReference>
<feature type="region of interest" description="Disordered" evidence="1">
    <location>
        <begin position="483"/>
        <end position="531"/>
    </location>
</feature>
<reference evidence="3" key="1">
    <citation type="journal article" date="2019" name="Int. J. Syst. Evol. Microbiol.">
        <title>The Global Catalogue of Microorganisms (GCM) 10K type strain sequencing project: providing services to taxonomists for standard genome sequencing and annotation.</title>
        <authorList>
            <consortium name="The Broad Institute Genomics Platform"/>
            <consortium name="The Broad Institute Genome Sequencing Center for Infectious Disease"/>
            <person name="Wu L."/>
            <person name="Ma J."/>
        </authorList>
    </citation>
    <scope>NUCLEOTIDE SEQUENCE [LARGE SCALE GENOMIC DNA]</scope>
    <source>
        <strain evidence="3">KCTC 52231</strain>
    </source>
</reference>
<gene>
    <name evidence="2" type="ORF">ACFOHV_16170</name>
</gene>
<feature type="region of interest" description="Disordered" evidence="1">
    <location>
        <begin position="554"/>
        <end position="598"/>
    </location>
</feature>
<feature type="compositionally biased region" description="Basic and acidic residues" evidence="1">
    <location>
        <begin position="177"/>
        <end position="198"/>
    </location>
</feature>
<evidence type="ECO:0000313" key="3">
    <source>
        <dbReference type="Proteomes" id="UP001595647"/>
    </source>
</evidence>
<keyword evidence="3" id="KW-1185">Reference proteome</keyword>
<evidence type="ECO:0000313" key="2">
    <source>
        <dbReference type="EMBL" id="MFC3164816.1"/>
    </source>
</evidence>
<sequence length="787" mass="83192">MADFISVIRRAVDGLSNNTPEMRAKVYEKARSAVARQLENMSPRPPEEMLRRQMDKLEAAIQEVEAEHIEALPEEPEAALLEEELGIAPAAPAHAEPEPEPEAEPEPEPEAEPEPQPEPEPETYDEPVAEEDHAAHELHHEPAEEQAEEEAAAEVHEEPAAPVSTVYAAETVEDEHAEPPAEEHAEPAYHYEEAEPEHVAWGAEGEHATAPVEEVYPGEPWPHAAEEQPAEVEAEEPVAPAEPEGEQPVAAAEPEVEETVEEEPTPAAPAAWTESVPDYDRTYGDWVENAREEETSHEVEAPETAAAPPAPTMPEASVEPWQTTEEPQPEETPTAAPAAKAASHDIDLLDWDTTAYQPPAGVDGSKGGEAQNFDDFADWYAAVATPAAGAALEAGETAEGQKAARANETAAITGGTVPPAEKVPGKPYRIEQTKRRNYAPIAVGVLVVAALAGGGYELWANRDAVTTFVGDSVASLTAMVAGKGTETTTPPPAETATNETSPTTATPPEAGAETKAPDAKAPTSPEEGAATGQKFTQRLLADGTEVDEGAGTVAANAGTEGRSVSEQNVAGTQPSGQAGATAGGPAAGTTATPPVDMSKPVVGEKAFLYEEKLGQTSPTAITGAVEWTALNDTSENGRPNPAIQGKLSIPDRGLSALITIKRNADNSLPASHLIEVVFSVPADFEGGAIDSVQRIAMKRTEQDRGDPLVAVSAKITDDSYLIALNDFQDVVARNLDLLRTRNWIDIPVTYRNGRRALLTLDKGTAGVAVFDEVLKQWTALDNGNSGG</sequence>
<feature type="region of interest" description="Disordered" evidence="1">
    <location>
        <begin position="71"/>
        <end position="198"/>
    </location>
</feature>
<feature type="compositionally biased region" description="Basic and acidic residues" evidence="1">
    <location>
        <begin position="278"/>
        <end position="300"/>
    </location>
</feature>
<feature type="compositionally biased region" description="Low complexity" evidence="1">
    <location>
        <begin position="483"/>
        <end position="514"/>
    </location>
</feature>
<feature type="compositionally biased region" description="Low complexity" evidence="1">
    <location>
        <begin position="570"/>
        <end position="580"/>
    </location>
</feature>
<feature type="compositionally biased region" description="Acidic residues" evidence="1">
    <location>
        <begin position="72"/>
        <end position="85"/>
    </location>
</feature>
<feature type="region of interest" description="Disordered" evidence="1">
    <location>
        <begin position="215"/>
        <end position="344"/>
    </location>
</feature>
<feature type="compositionally biased region" description="Acidic residues" evidence="1">
    <location>
        <begin position="254"/>
        <end position="264"/>
    </location>
</feature>
<protein>
    <submittedName>
        <fullName evidence="2">Uncharacterized protein</fullName>
    </submittedName>
</protein>
<evidence type="ECO:0000256" key="1">
    <source>
        <dbReference type="SAM" id="MobiDB-lite"/>
    </source>
</evidence>
<feature type="compositionally biased region" description="Acidic residues" evidence="1">
    <location>
        <begin position="98"/>
        <end position="129"/>
    </location>
</feature>
<dbReference type="EMBL" id="JBHRTG010000019">
    <property type="protein sequence ID" value="MFC3164816.1"/>
    <property type="molecule type" value="Genomic_DNA"/>
</dbReference>